<sequence length="171" mass="19738">MTEKRPTRQPAEYYKNPENSIGYLTRIVFRNFSRLLERHTLQHDISAGQWRFLRQLWIEDGITQRELSERVGMREPTTVVALKGLEASGLIRREKSAIDRRKIHIFLTPIAKSLEAKLAPLNAEVHAVATAGMTDDEVETLQRLLRRVITNLTEEARRLPHLNDDDSEGRA</sequence>
<dbReference type="InterPro" id="IPR036388">
    <property type="entry name" value="WH-like_DNA-bd_sf"/>
</dbReference>
<evidence type="ECO:0000256" key="3">
    <source>
        <dbReference type="ARBA" id="ARBA00023163"/>
    </source>
</evidence>
<comment type="caution">
    <text evidence="5">The sequence shown here is derived from an EMBL/GenBank/DDBJ whole genome shotgun (WGS) entry which is preliminary data.</text>
</comment>
<dbReference type="Gene3D" id="1.10.10.10">
    <property type="entry name" value="Winged helix-like DNA-binding domain superfamily/Winged helix DNA-binding domain"/>
    <property type="match status" value="1"/>
</dbReference>
<evidence type="ECO:0000256" key="1">
    <source>
        <dbReference type="ARBA" id="ARBA00023015"/>
    </source>
</evidence>
<dbReference type="EMBL" id="JANFAV010000021">
    <property type="protein sequence ID" value="MCW6537324.1"/>
    <property type="molecule type" value="Genomic_DNA"/>
</dbReference>
<dbReference type="GO" id="GO:0003700">
    <property type="term" value="F:DNA-binding transcription factor activity"/>
    <property type="evidence" value="ECO:0007669"/>
    <property type="project" value="InterPro"/>
</dbReference>
<reference evidence="5" key="1">
    <citation type="submission" date="2022-06" db="EMBL/GenBank/DDBJ databases">
        <title>Sphingomonas sp. nov. isolated from rhizosphere soil of tomato.</title>
        <authorList>
            <person name="Dong H."/>
            <person name="Gao R."/>
        </authorList>
    </citation>
    <scope>NUCLEOTIDE SEQUENCE</scope>
    <source>
        <strain evidence="5">MMSM24</strain>
    </source>
</reference>
<evidence type="ECO:0000313" key="5">
    <source>
        <dbReference type="EMBL" id="MCW6537324.1"/>
    </source>
</evidence>
<feature type="domain" description="HTH marR-type" evidence="4">
    <location>
        <begin position="18"/>
        <end position="150"/>
    </location>
</feature>
<dbReference type="RefSeq" id="WP_265271307.1">
    <property type="nucleotide sequence ID" value="NZ_JANFAU010000015.1"/>
</dbReference>
<evidence type="ECO:0000259" key="4">
    <source>
        <dbReference type="PROSITE" id="PS50995"/>
    </source>
</evidence>
<dbReference type="Proteomes" id="UP001165565">
    <property type="component" value="Unassembled WGS sequence"/>
</dbReference>
<dbReference type="InterPro" id="IPR036390">
    <property type="entry name" value="WH_DNA-bd_sf"/>
</dbReference>
<keyword evidence="6" id="KW-1185">Reference proteome</keyword>
<dbReference type="PROSITE" id="PS50995">
    <property type="entry name" value="HTH_MARR_2"/>
    <property type="match status" value="1"/>
</dbReference>
<evidence type="ECO:0000256" key="2">
    <source>
        <dbReference type="ARBA" id="ARBA00023125"/>
    </source>
</evidence>
<dbReference type="PANTHER" id="PTHR42756">
    <property type="entry name" value="TRANSCRIPTIONAL REGULATOR, MARR"/>
    <property type="match status" value="1"/>
</dbReference>
<dbReference type="PANTHER" id="PTHR42756:SF1">
    <property type="entry name" value="TRANSCRIPTIONAL REPRESSOR OF EMRAB OPERON"/>
    <property type="match status" value="1"/>
</dbReference>
<proteinExistence type="predicted"/>
<dbReference type="InterPro" id="IPR000835">
    <property type="entry name" value="HTH_MarR-typ"/>
</dbReference>
<name>A0AA41ZI16_9SPHN</name>
<protein>
    <submittedName>
        <fullName evidence="5">MarR family transcriptional regulator</fullName>
    </submittedName>
</protein>
<evidence type="ECO:0000313" key="6">
    <source>
        <dbReference type="Proteomes" id="UP001165565"/>
    </source>
</evidence>
<gene>
    <name evidence="5" type="ORF">NEE01_21305</name>
</gene>
<dbReference type="AlphaFoldDB" id="A0AA41ZI16"/>
<organism evidence="5 6">
    <name type="scientific">Sphingomonas lycopersici</name>
    <dbReference type="NCBI Taxonomy" id="2951807"/>
    <lineage>
        <taxon>Bacteria</taxon>
        <taxon>Pseudomonadati</taxon>
        <taxon>Pseudomonadota</taxon>
        <taxon>Alphaproteobacteria</taxon>
        <taxon>Sphingomonadales</taxon>
        <taxon>Sphingomonadaceae</taxon>
        <taxon>Sphingomonas</taxon>
    </lineage>
</organism>
<accession>A0AA41ZI16</accession>
<keyword evidence="1" id="KW-0805">Transcription regulation</keyword>
<dbReference type="SUPFAM" id="SSF46785">
    <property type="entry name" value="Winged helix' DNA-binding domain"/>
    <property type="match status" value="1"/>
</dbReference>
<dbReference type="PRINTS" id="PR00598">
    <property type="entry name" value="HTHMARR"/>
</dbReference>
<dbReference type="GO" id="GO:0003677">
    <property type="term" value="F:DNA binding"/>
    <property type="evidence" value="ECO:0007669"/>
    <property type="project" value="UniProtKB-KW"/>
</dbReference>
<dbReference type="Pfam" id="PF01047">
    <property type="entry name" value="MarR"/>
    <property type="match status" value="1"/>
</dbReference>
<keyword evidence="3" id="KW-0804">Transcription</keyword>
<dbReference type="SMART" id="SM00347">
    <property type="entry name" value="HTH_MARR"/>
    <property type="match status" value="1"/>
</dbReference>
<keyword evidence="2" id="KW-0238">DNA-binding</keyword>